<gene>
    <name evidence="2" type="ORF">R5W23_001053</name>
</gene>
<dbReference type="RefSeq" id="WP_320686565.1">
    <property type="nucleotide sequence ID" value="NZ_JAXBLV010000149.1"/>
</dbReference>
<feature type="non-terminal residue" evidence="2">
    <location>
        <position position="1"/>
    </location>
</feature>
<feature type="region of interest" description="Disordered" evidence="1">
    <location>
        <begin position="95"/>
        <end position="126"/>
    </location>
</feature>
<evidence type="ECO:0000313" key="3">
    <source>
        <dbReference type="Proteomes" id="UP001272242"/>
    </source>
</evidence>
<proteinExistence type="predicted"/>
<feature type="non-terminal residue" evidence="2">
    <location>
        <position position="126"/>
    </location>
</feature>
<name>A0ABU5EX79_9BACT</name>
<protein>
    <submittedName>
        <fullName evidence="2">Uncharacterized protein</fullName>
    </submittedName>
</protein>
<keyword evidence="3" id="KW-1185">Reference proteome</keyword>
<evidence type="ECO:0000256" key="1">
    <source>
        <dbReference type="SAM" id="MobiDB-lite"/>
    </source>
</evidence>
<comment type="caution">
    <text evidence="2">The sequence shown here is derived from an EMBL/GenBank/DDBJ whole genome shotgun (WGS) entry which is preliminary data.</text>
</comment>
<reference evidence="3" key="1">
    <citation type="journal article" date="2023" name="Mar. Drugs">
        <title>Gemmata algarum, a Novel Planctomycete Isolated from an Algal Mat, Displays Antimicrobial Activity.</title>
        <authorList>
            <person name="Kumar G."/>
            <person name="Kallscheuer N."/>
            <person name="Kashif M."/>
            <person name="Ahamad S."/>
            <person name="Jagadeeshwari U."/>
            <person name="Pannikurungottu S."/>
            <person name="Haufschild T."/>
            <person name="Kabuu M."/>
            <person name="Sasikala C."/>
            <person name="Jogler C."/>
            <person name="Ramana C."/>
        </authorList>
    </citation>
    <scope>NUCLEOTIDE SEQUENCE [LARGE SCALE GENOMIC DNA]</scope>
    <source>
        <strain evidence="3">JC673</strain>
    </source>
</reference>
<evidence type="ECO:0000313" key="2">
    <source>
        <dbReference type="EMBL" id="MDY3559881.1"/>
    </source>
</evidence>
<sequence length="126" mass="12924">PKARSIARAAAVGVWSAAVNPVCRWWLRVAPVGAGAAHRREVRLVVAGGASGHGVSDRWCSAWCRSGLARLVAAGVGGGWPPACRDTVRGSVVAPRMRDAGAGSAEPQRPAQKPNPALHLTPPAGL</sequence>
<accession>A0ABU5EX79</accession>
<dbReference type="EMBL" id="JAXBLV010000149">
    <property type="protein sequence ID" value="MDY3559881.1"/>
    <property type="molecule type" value="Genomic_DNA"/>
</dbReference>
<dbReference type="Proteomes" id="UP001272242">
    <property type="component" value="Unassembled WGS sequence"/>
</dbReference>
<organism evidence="2 3">
    <name type="scientific">Gemmata algarum</name>
    <dbReference type="NCBI Taxonomy" id="2975278"/>
    <lineage>
        <taxon>Bacteria</taxon>
        <taxon>Pseudomonadati</taxon>
        <taxon>Planctomycetota</taxon>
        <taxon>Planctomycetia</taxon>
        <taxon>Gemmatales</taxon>
        <taxon>Gemmataceae</taxon>
        <taxon>Gemmata</taxon>
    </lineage>
</organism>